<evidence type="ECO:0000313" key="2">
    <source>
        <dbReference type="EMBL" id="QWQ18986.2"/>
    </source>
</evidence>
<keyword evidence="2" id="KW-0012">Acyltransferase</keyword>
<reference evidence="2" key="1">
    <citation type="submission" date="2021-06" db="EMBL/GenBank/DDBJ databases">
        <title>Emergence of genetically related NDM-1-producing Providencia rettgeri strains in Argentina.</title>
        <authorList>
            <person name="Pasteran F."/>
            <person name="Meo A."/>
            <person name="Gomez S."/>
            <person name="Derdoy L."/>
            <person name="Albronoz E."/>
            <person name="Faccone D."/>
            <person name="Guerriero L."/>
            <person name="Archuby D."/>
            <person name="Tarzia A."/>
            <person name="Lopez M."/>
            <person name="Corso A."/>
        </authorList>
    </citation>
    <scope>NUCLEOTIDE SEQUENCE</scope>
    <source>
        <strain evidence="2">PreM15628</strain>
    </source>
</reference>
<dbReference type="EC" id="2.3.1.-" evidence="2"/>
<dbReference type="SUPFAM" id="SSF55729">
    <property type="entry name" value="Acyl-CoA N-acyltransferases (Nat)"/>
    <property type="match status" value="1"/>
</dbReference>
<dbReference type="PANTHER" id="PTHR42791">
    <property type="entry name" value="GNAT FAMILY ACETYLTRANSFERASE"/>
    <property type="match status" value="1"/>
</dbReference>
<dbReference type="PANTHER" id="PTHR42791:SF1">
    <property type="entry name" value="N-ACETYLTRANSFERASE DOMAIN-CONTAINING PROTEIN"/>
    <property type="match status" value="1"/>
</dbReference>
<name>A0AAJ4NFE5_PRORE</name>
<dbReference type="InterPro" id="IPR052523">
    <property type="entry name" value="Trichothecene_AcTrans"/>
</dbReference>
<keyword evidence="2" id="KW-0808">Transferase</keyword>
<dbReference type="Gene3D" id="3.40.630.30">
    <property type="match status" value="1"/>
</dbReference>
<sequence length="276" mass="31933">MDNNENLFYQQEYYFWSAISANTVKISNQTSAYFSELPLPIFNYIYLHQGALISDYEKAEALFKQQAKPYALVVHDQILSLFESEIITRRLVFDGESTAMILPQGALSQYNSPPPLNTDFQIIQSNDRLEDWAQPLITAFPVDSDTDESDSTVTDEYIRYHQRALDKQTNMVHLVLFADQQPVSTLTMTFNNETARLDDIGTDIQYQGKGLATSLIKHALYLCHQQGIKQCVLESSSEGLSIYKKLGFEPIFNYYSYISEWFYWMHLNNQDAFYFT</sequence>
<protein>
    <submittedName>
        <fullName evidence="2">GNAT family N-acetyltransferase</fullName>
        <ecNumber evidence="2">2.3.1.-</ecNumber>
    </submittedName>
</protein>
<dbReference type="EMBL" id="CP076405">
    <property type="protein sequence ID" value="QWQ18986.2"/>
    <property type="molecule type" value="Genomic_DNA"/>
</dbReference>
<dbReference type="CDD" id="cd04301">
    <property type="entry name" value="NAT_SF"/>
    <property type="match status" value="1"/>
</dbReference>
<evidence type="ECO:0000259" key="1">
    <source>
        <dbReference type="PROSITE" id="PS51186"/>
    </source>
</evidence>
<dbReference type="GO" id="GO:0016747">
    <property type="term" value="F:acyltransferase activity, transferring groups other than amino-acyl groups"/>
    <property type="evidence" value="ECO:0007669"/>
    <property type="project" value="InterPro"/>
</dbReference>
<accession>A0AAJ4NFE5</accession>
<proteinExistence type="predicted"/>
<dbReference type="InterPro" id="IPR016181">
    <property type="entry name" value="Acyl_CoA_acyltransferase"/>
</dbReference>
<organism evidence="2 3">
    <name type="scientific">Providencia rettgeri</name>
    <dbReference type="NCBI Taxonomy" id="587"/>
    <lineage>
        <taxon>Bacteria</taxon>
        <taxon>Pseudomonadati</taxon>
        <taxon>Pseudomonadota</taxon>
        <taxon>Gammaproteobacteria</taxon>
        <taxon>Enterobacterales</taxon>
        <taxon>Morganellaceae</taxon>
        <taxon>Providencia</taxon>
    </lineage>
</organism>
<dbReference type="PROSITE" id="PS51186">
    <property type="entry name" value="GNAT"/>
    <property type="match status" value="1"/>
</dbReference>
<dbReference type="AlphaFoldDB" id="A0AAJ4NFE5"/>
<dbReference type="InterPro" id="IPR000182">
    <property type="entry name" value="GNAT_dom"/>
</dbReference>
<gene>
    <name evidence="2" type="ORF">KOF27_09925</name>
</gene>
<dbReference type="Proteomes" id="UP000682358">
    <property type="component" value="Chromosome"/>
</dbReference>
<evidence type="ECO:0000313" key="3">
    <source>
        <dbReference type="Proteomes" id="UP000682358"/>
    </source>
</evidence>
<dbReference type="Pfam" id="PF13673">
    <property type="entry name" value="Acetyltransf_10"/>
    <property type="match status" value="1"/>
</dbReference>
<feature type="domain" description="N-acetyltransferase" evidence="1">
    <location>
        <begin position="118"/>
        <end position="270"/>
    </location>
</feature>